<keyword evidence="2" id="KW-1185">Reference proteome</keyword>
<proteinExistence type="predicted"/>
<name>A0A5N6R6T0_9ROSI</name>
<gene>
    <name evidence="1" type="ORF">FH972_013446</name>
</gene>
<organism evidence="1 2">
    <name type="scientific">Carpinus fangiana</name>
    <dbReference type="NCBI Taxonomy" id="176857"/>
    <lineage>
        <taxon>Eukaryota</taxon>
        <taxon>Viridiplantae</taxon>
        <taxon>Streptophyta</taxon>
        <taxon>Embryophyta</taxon>
        <taxon>Tracheophyta</taxon>
        <taxon>Spermatophyta</taxon>
        <taxon>Magnoliopsida</taxon>
        <taxon>eudicotyledons</taxon>
        <taxon>Gunneridae</taxon>
        <taxon>Pentapetalae</taxon>
        <taxon>rosids</taxon>
        <taxon>fabids</taxon>
        <taxon>Fagales</taxon>
        <taxon>Betulaceae</taxon>
        <taxon>Carpinus</taxon>
    </lineage>
</organism>
<dbReference type="AlphaFoldDB" id="A0A5N6R6T0"/>
<protein>
    <submittedName>
        <fullName evidence="1">Uncharacterized protein</fullName>
    </submittedName>
</protein>
<dbReference type="EMBL" id="CM017325">
    <property type="protein sequence ID" value="KAE8056700.1"/>
    <property type="molecule type" value="Genomic_DNA"/>
</dbReference>
<reference evidence="1 2" key="1">
    <citation type="submission" date="2019-06" db="EMBL/GenBank/DDBJ databases">
        <title>A chromosomal-level reference genome of Carpinus fangiana (Coryloideae, Betulaceae).</title>
        <authorList>
            <person name="Yang X."/>
            <person name="Wang Z."/>
            <person name="Zhang L."/>
            <person name="Hao G."/>
            <person name="Liu J."/>
            <person name="Yang Y."/>
        </authorList>
    </citation>
    <scope>NUCLEOTIDE SEQUENCE [LARGE SCALE GENOMIC DNA]</scope>
    <source>
        <strain evidence="1">Cfa_2016G</strain>
        <tissue evidence="1">Leaf</tissue>
    </source>
</reference>
<evidence type="ECO:0000313" key="2">
    <source>
        <dbReference type="Proteomes" id="UP000327013"/>
    </source>
</evidence>
<dbReference type="Proteomes" id="UP000327013">
    <property type="component" value="Chromosome 5"/>
</dbReference>
<evidence type="ECO:0000313" key="1">
    <source>
        <dbReference type="EMBL" id="KAE8056700.1"/>
    </source>
</evidence>
<sequence>MDWDSWLTKNNRDFGLEEGKGLERERERGWKMEITVKHIEETNPSNFSFSPSLIHESR</sequence>
<accession>A0A5N6R6T0</accession>